<dbReference type="EMBL" id="JASNWA010000010">
    <property type="protein sequence ID" value="KAK3168891.1"/>
    <property type="molecule type" value="Genomic_DNA"/>
</dbReference>
<feature type="transmembrane region" description="Helical" evidence="3">
    <location>
        <begin position="166"/>
        <end position="195"/>
    </location>
</feature>
<accession>A0AAD9Z0W5</accession>
<feature type="compositionally biased region" description="Basic and acidic residues" evidence="2">
    <location>
        <begin position="555"/>
        <end position="574"/>
    </location>
</feature>
<evidence type="ECO:0000313" key="5">
    <source>
        <dbReference type="EMBL" id="KAK3168891.1"/>
    </source>
</evidence>
<evidence type="ECO:0000259" key="4">
    <source>
        <dbReference type="Pfam" id="PF08911"/>
    </source>
</evidence>
<dbReference type="InterPro" id="IPR015007">
    <property type="entry name" value="NUP2/50/61"/>
</dbReference>
<organism evidence="5 6">
    <name type="scientific">Lepraria neglecta</name>
    <dbReference type="NCBI Taxonomy" id="209136"/>
    <lineage>
        <taxon>Eukaryota</taxon>
        <taxon>Fungi</taxon>
        <taxon>Dikarya</taxon>
        <taxon>Ascomycota</taxon>
        <taxon>Pezizomycotina</taxon>
        <taxon>Lecanoromycetes</taxon>
        <taxon>OSLEUM clade</taxon>
        <taxon>Lecanoromycetidae</taxon>
        <taxon>Lecanorales</taxon>
        <taxon>Lecanorineae</taxon>
        <taxon>Stereocaulaceae</taxon>
        <taxon>Lepraria</taxon>
    </lineage>
</organism>
<dbReference type="AlphaFoldDB" id="A0AAD9Z0W5"/>
<sequence length="1011" mass="109935">MALVGHKAIIHSQTCDISLTEAFHPAQLFSTAVTCTGKQPLIITNNESIIPSFDTFNTSSHFNFTTHDGAESIVFDYPHNPTNITVLPHAGYLPLLASATEIGWATFAECYLEPACYTLLMKILLPLLLWIWRVVTPAKVYHERILPFILGARRFIIAIKVHLERAYYWCALLIIAIKVYLERAYYWCALLIIAIKVYLERAYYWCALLIIAIKVYLERAYYWCALLIIAIKVYLERAYYWCALLIEVLLPFLLAAWRLITAPKPDKSPPPEANILPIPSLPNEETTQLRLTTKSQATEIEQLKAQIATDKANKQKKIDDGVSTRVKHWEQRVKSWGDVLAKEKVGAGRSMERQKNYHDEELADVKERFEADSKLTAERNETIVADLKQRIDALQAQVDGQGTQLELNPQAKTHESVAIEGEEAKDWEGVVAVEVQKKHKAWESWFDAERTKVEEKFKDLQGQLANATERSNSEKNRADQAESQFNNAQQIVNNERKRAEDAEQLLQNAEIQLQNYQKHADEMWTAARKEAKKTLNGYKKRANNAETKLKNAQKTAEEASDRAKNAEDGLKQLQDHGTYTGTSSASPLPSAALSDPTQATGPTDTPPKPSTAPLYNPTSPPTFGGGAAGTTRTIPTTSSISTTSISDLARYFTDKYNLSGPNGTLVPTIPRLSPISTSTKPSGLPGPSNSSPPYIPGFNGPVFTLTNPTALPGTWPVPSPFNPVTRPGKGPVPNPFNPNASPFKPDAPPTHIPTVGIPDGNSSDIFLPSAPPFGDEDAMSVNGLNDLSNFSGPNASAFIPNASAFIPDAPPTHIPTVGIPDGNSSDIFLPSAPPFGNEDAMSVNGLNDLYNFSGPNASAFIPDAPPTHTPTVGIPDGNSSDISLPSAPPSKDEDAMSVNGTNDLSNFSDPNASSFIPDAPPTHTPTVGIPDGNSSDISLPSAPPSKDEDAMSDGGLNDLSKFSDPNDNKRDAVDGNKASAEVIAGRKIAKPRGRRGGASAGKRELVVRSGA</sequence>
<keyword evidence="1" id="KW-0175">Coiled coil</keyword>
<feature type="compositionally biased region" description="Basic and acidic residues" evidence="2">
    <location>
        <begin position="964"/>
        <end position="974"/>
    </location>
</feature>
<dbReference type="Proteomes" id="UP001276659">
    <property type="component" value="Unassembled WGS sequence"/>
</dbReference>
<dbReference type="SUPFAM" id="SSF57997">
    <property type="entry name" value="Tropomyosin"/>
    <property type="match status" value="1"/>
</dbReference>
<feature type="region of interest" description="Disordered" evidence="2">
    <location>
        <begin position="669"/>
        <end position="688"/>
    </location>
</feature>
<feature type="domain" description="Nuclear pore complex NUP2/50/61" evidence="4">
    <location>
        <begin position="964"/>
        <end position="999"/>
    </location>
</feature>
<keyword evidence="3" id="KW-1133">Transmembrane helix</keyword>
<keyword evidence="3" id="KW-0812">Transmembrane</keyword>
<name>A0AAD9Z0W5_9LECA</name>
<dbReference type="CDD" id="cd06503">
    <property type="entry name" value="ATP-synt_Fo_b"/>
    <property type="match status" value="1"/>
</dbReference>
<evidence type="ECO:0000313" key="6">
    <source>
        <dbReference type="Proteomes" id="UP001276659"/>
    </source>
</evidence>
<feature type="compositionally biased region" description="Polar residues" evidence="2">
    <location>
        <begin position="898"/>
        <end position="914"/>
    </location>
</feature>
<feature type="region of interest" description="Disordered" evidence="2">
    <location>
        <begin position="464"/>
        <end position="483"/>
    </location>
</feature>
<feature type="compositionally biased region" description="Low complexity" evidence="2">
    <location>
        <begin position="583"/>
        <end position="594"/>
    </location>
</feature>
<feature type="coiled-coil region" evidence="1">
    <location>
        <begin position="377"/>
        <end position="404"/>
    </location>
</feature>
<feature type="region of interest" description="Disordered" evidence="2">
    <location>
        <begin position="861"/>
        <end position="1011"/>
    </location>
</feature>
<feature type="compositionally biased region" description="Polar residues" evidence="2">
    <location>
        <begin position="544"/>
        <end position="554"/>
    </location>
</feature>
<keyword evidence="6" id="KW-1185">Reference proteome</keyword>
<feature type="region of interest" description="Disordered" evidence="2">
    <location>
        <begin position="537"/>
        <end position="638"/>
    </location>
</feature>
<evidence type="ECO:0000256" key="3">
    <source>
        <dbReference type="SAM" id="Phobius"/>
    </source>
</evidence>
<proteinExistence type="predicted"/>
<feature type="transmembrane region" description="Helical" evidence="3">
    <location>
        <begin position="238"/>
        <end position="260"/>
    </location>
</feature>
<evidence type="ECO:0000256" key="1">
    <source>
        <dbReference type="SAM" id="Coils"/>
    </source>
</evidence>
<dbReference type="Pfam" id="PF08911">
    <property type="entry name" value="NUP50"/>
    <property type="match status" value="1"/>
</dbReference>
<dbReference type="GO" id="GO:0005643">
    <property type="term" value="C:nuclear pore"/>
    <property type="evidence" value="ECO:0007669"/>
    <property type="project" value="InterPro"/>
</dbReference>
<keyword evidence="3" id="KW-0472">Membrane</keyword>
<reference evidence="5" key="1">
    <citation type="submission" date="2022-11" db="EMBL/GenBank/DDBJ databases">
        <title>Chromosomal genome sequence assembly and mating type (MAT) locus characterization of the leprose asexual lichenized fungus Lepraria neglecta (Nyl.) Erichsen.</title>
        <authorList>
            <person name="Allen J.L."/>
            <person name="Pfeffer B."/>
        </authorList>
    </citation>
    <scope>NUCLEOTIDE SEQUENCE</scope>
    <source>
        <strain evidence="5">Allen 5258</strain>
    </source>
</reference>
<evidence type="ECO:0000256" key="2">
    <source>
        <dbReference type="SAM" id="MobiDB-lite"/>
    </source>
</evidence>
<feature type="compositionally biased region" description="Basic and acidic residues" evidence="2">
    <location>
        <begin position="471"/>
        <end position="480"/>
    </location>
</feature>
<comment type="caution">
    <text evidence="5">The sequence shown here is derived from an EMBL/GenBank/DDBJ whole genome shotgun (WGS) entry which is preliminary data.</text>
</comment>
<protein>
    <recommendedName>
        <fullName evidence="4">Nuclear pore complex NUP2/50/61 domain-containing protein</fullName>
    </recommendedName>
</protein>
<gene>
    <name evidence="5" type="ORF">OEA41_005339</name>
</gene>
<feature type="compositionally biased region" description="Basic and acidic residues" evidence="2">
    <location>
        <begin position="1001"/>
        <end position="1011"/>
    </location>
</feature>
<feature type="compositionally biased region" description="Low complexity" evidence="2">
    <location>
        <begin position="629"/>
        <end position="638"/>
    </location>
</feature>